<dbReference type="OrthoDB" id="3200163at2759"/>
<dbReference type="PANTHER" id="PTHR11559">
    <property type="entry name" value="CARBOXYLESTERASE"/>
    <property type="match status" value="1"/>
</dbReference>
<dbReference type="PROSITE" id="PS00122">
    <property type="entry name" value="CARBOXYLESTERASE_B_1"/>
    <property type="match status" value="1"/>
</dbReference>
<accession>A0A0N8H6W9</accession>
<feature type="domain" description="Carboxylesterase type B" evidence="4">
    <location>
        <begin position="19"/>
        <end position="468"/>
    </location>
</feature>
<dbReference type="SUPFAM" id="SSF53474">
    <property type="entry name" value="alpha/beta-Hydrolases"/>
    <property type="match status" value="1"/>
</dbReference>
<dbReference type="ESTHER" id="9hypo-a0a0n8h6w9">
    <property type="family name" value="Fungal_carboxylesterase_lipase"/>
</dbReference>
<dbReference type="AlphaFoldDB" id="A0A0N8H6W9"/>
<evidence type="ECO:0000256" key="1">
    <source>
        <dbReference type="ARBA" id="ARBA00005964"/>
    </source>
</evidence>
<dbReference type="GO" id="GO:0016787">
    <property type="term" value="F:hydrolase activity"/>
    <property type="evidence" value="ECO:0007669"/>
    <property type="project" value="UniProtKB-KW"/>
</dbReference>
<evidence type="ECO:0000259" key="4">
    <source>
        <dbReference type="Pfam" id="PF00135"/>
    </source>
</evidence>
<proteinExistence type="inferred from homology"/>
<dbReference type="Gene3D" id="3.40.50.1820">
    <property type="entry name" value="alpha/beta hydrolase"/>
    <property type="match status" value="1"/>
</dbReference>
<dbReference type="InterPro" id="IPR019826">
    <property type="entry name" value="Carboxylesterase_B_AS"/>
</dbReference>
<dbReference type="InterPro" id="IPR050309">
    <property type="entry name" value="Type-B_Carboxylest/Lipase"/>
</dbReference>
<evidence type="ECO:0000256" key="2">
    <source>
        <dbReference type="ARBA" id="ARBA00022801"/>
    </source>
</evidence>
<evidence type="ECO:0000313" key="6">
    <source>
        <dbReference type="Proteomes" id="UP000050424"/>
    </source>
</evidence>
<dbReference type="STRING" id="78410.A0A0N8H6W9"/>
<dbReference type="EC" id="3.1.1.-" evidence="3"/>
<keyword evidence="2 3" id="KW-0378">Hydrolase</keyword>
<dbReference type="InterPro" id="IPR029058">
    <property type="entry name" value="AB_hydrolase_fold"/>
</dbReference>
<evidence type="ECO:0000256" key="3">
    <source>
        <dbReference type="RuleBase" id="RU361235"/>
    </source>
</evidence>
<gene>
    <name evidence="5" type="ORF">AK830_g6442</name>
</gene>
<evidence type="ECO:0000313" key="5">
    <source>
        <dbReference type="EMBL" id="KPM40140.1"/>
    </source>
</evidence>
<protein>
    <recommendedName>
        <fullName evidence="3">Carboxylic ester hydrolase</fullName>
        <ecNumber evidence="3">3.1.1.-</ecNumber>
    </recommendedName>
</protein>
<comment type="similarity">
    <text evidence="1 3">Belongs to the type-B carboxylesterase/lipase family.</text>
</comment>
<sequence length="535" mass="57552">MASFTHPAIGQIVCKEVEGCTQFLGVKYATIADRFAPPELVQYDGGGIYAAKYGPQVISPPEGVDIEFGFIQRSLPKPDFPGVSDLDGLSLNITVPGQANTISSTNNLPVLVFIHGGGFSIGANWWPQYDFVRLVKLSADLGSPIIGISINYRLGAPGFLTSPELRAAGKKPNNGLRDQQMALQWIKKYIGGFGGSPDNVTVMGESAGGVSTGYLLFSEQPLAKRLICLGGCPPLLGQLSMEAADQIANHATTCLGVEGEHPSELVQGLLEAPMDKFWTAFPPTLPLLPVIDGDIIPREVTFELFSQGQEAMPSLKWIEGLMIGDSQLDGSIMAYLGLLSRKVGIATAFRSSATKSLLDYPDSLASLLDHYSLSESATRTLTDDEALFKILAFISDVAFFMPAIELASNFPGDSFVFAFNERNPWEGLFKGHASHILDVAFLFQNFNESLDEAQRASAEAFGRDVISFVNGQAPWKAFNAGAHGVGVYTNGGREYVEPPAQEKTGRSPFVFQLAKGENGPGMGRLMQVFTDFIAG</sequence>
<dbReference type="Proteomes" id="UP000050424">
    <property type="component" value="Unassembled WGS sequence"/>
</dbReference>
<keyword evidence="6" id="KW-1185">Reference proteome</keyword>
<organism evidence="5 6">
    <name type="scientific">Neonectria ditissima</name>
    <dbReference type="NCBI Taxonomy" id="78410"/>
    <lineage>
        <taxon>Eukaryota</taxon>
        <taxon>Fungi</taxon>
        <taxon>Dikarya</taxon>
        <taxon>Ascomycota</taxon>
        <taxon>Pezizomycotina</taxon>
        <taxon>Sordariomycetes</taxon>
        <taxon>Hypocreomycetidae</taxon>
        <taxon>Hypocreales</taxon>
        <taxon>Nectriaceae</taxon>
        <taxon>Neonectria</taxon>
    </lineage>
</organism>
<dbReference type="Pfam" id="PF00135">
    <property type="entry name" value="COesterase"/>
    <property type="match status" value="1"/>
</dbReference>
<dbReference type="InterPro" id="IPR002018">
    <property type="entry name" value="CarbesteraseB"/>
</dbReference>
<comment type="caution">
    <text evidence="5">The sequence shown here is derived from an EMBL/GenBank/DDBJ whole genome shotgun (WGS) entry which is preliminary data.</text>
</comment>
<dbReference type="EMBL" id="LKCW01000090">
    <property type="protein sequence ID" value="KPM40140.1"/>
    <property type="molecule type" value="Genomic_DNA"/>
</dbReference>
<reference evidence="5 6" key="1">
    <citation type="submission" date="2015-09" db="EMBL/GenBank/DDBJ databases">
        <title>Draft genome of a European isolate of the apple canker pathogen Neonectria ditissima.</title>
        <authorList>
            <person name="Gomez-Cortecero A."/>
            <person name="Harrison R.J."/>
            <person name="Armitage A.D."/>
        </authorList>
    </citation>
    <scope>NUCLEOTIDE SEQUENCE [LARGE SCALE GENOMIC DNA]</scope>
    <source>
        <strain evidence="5 6">R09/05</strain>
    </source>
</reference>
<name>A0A0N8H6W9_9HYPO</name>